<evidence type="ECO:0000313" key="7">
    <source>
        <dbReference type="EMBL" id="KAK9710444.1"/>
    </source>
</evidence>
<evidence type="ECO:0000256" key="4">
    <source>
        <dbReference type="ARBA" id="ARBA00022989"/>
    </source>
</evidence>
<evidence type="ECO:0000256" key="1">
    <source>
        <dbReference type="ARBA" id="ARBA00004651"/>
    </source>
</evidence>
<keyword evidence="3 6" id="KW-0812">Transmembrane</keyword>
<dbReference type="GO" id="GO:0005886">
    <property type="term" value="C:plasma membrane"/>
    <property type="evidence" value="ECO:0007669"/>
    <property type="project" value="UniProtKB-SubCell"/>
</dbReference>
<dbReference type="Proteomes" id="UP001458880">
    <property type="component" value="Unassembled WGS sequence"/>
</dbReference>
<comment type="caution">
    <text evidence="7">The sequence shown here is derived from an EMBL/GenBank/DDBJ whole genome shotgun (WGS) entry which is preliminary data.</text>
</comment>
<keyword evidence="8" id="KW-1185">Reference proteome</keyword>
<keyword evidence="5 6" id="KW-0472">Membrane</keyword>
<comment type="caution">
    <text evidence="6">Lacks conserved residue(s) required for the propagation of feature annotation.</text>
</comment>
<dbReference type="Pfam" id="PF08395">
    <property type="entry name" value="7tm_7"/>
    <property type="match status" value="1"/>
</dbReference>
<feature type="transmembrane region" description="Helical" evidence="6">
    <location>
        <begin position="6"/>
        <end position="26"/>
    </location>
</feature>
<evidence type="ECO:0000256" key="3">
    <source>
        <dbReference type="ARBA" id="ARBA00022692"/>
    </source>
</evidence>
<comment type="similarity">
    <text evidence="6">Belongs to the insect chemoreceptor superfamily. Gustatory receptor (GR) family.</text>
</comment>
<feature type="transmembrane region" description="Helical" evidence="6">
    <location>
        <begin position="200"/>
        <end position="221"/>
    </location>
</feature>
<dbReference type="GO" id="GO:0007165">
    <property type="term" value="P:signal transduction"/>
    <property type="evidence" value="ECO:0007669"/>
    <property type="project" value="UniProtKB-KW"/>
</dbReference>
<feature type="transmembrane region" description="Helical" evidence="6">
    <location>
        <begin position="57"/>
        <end position="80"/>
    </location>
</feature>
<feature type="transmembrane region" description="Helical" evidence="6">
    <location>
        <begin position="282"/>
        <end position="301"/>
    </location>
</feature>
<reference evidence="7 8" key="1">
    <citation type="journal article" date="2024" name="BMC Genomics">
        <title>De novo assembly and annotation of Popillia japonica's genome with initial clues to its potential as an invasive pest.</title>
        <authorList>
            <person name="Cucini C."/>
            <person name="Boschi S."/>
            <person name="Funari R."/>
            <person name="Cardaioli E."/>
            <person name="Iannotti N."/>
            <person name="Marturano G."/>
            <person name="Paoli F."/>
            <person name="Bruttini M."/>
            <person name="Carapelli A."/>
            <person name="Frati F."/>
            <person name="Nardi F."/>
        </authorList>
    </citation>
    <scope>NUCLEOTIDE SEQUENCE [LARGE SCALE GENOMIC DNA]</scope>
    <source>
        <strain evidence="7">DMR45628</strain>
    </source>
</reference>
<dbReference type="GO" id="GO:0050909">
    <property type="term" value="P:sensory perception of taste"/>
    <property type="evidence" value="ECO:0007669"/>
    <property type="project" value="InterPro"/>
</dbReference>
<proteinExistence type="inferred from homology"/>
<organism evidence="7 8">
    <name type="scientific">Popillia japonica</name>
    <name type="common">Japanese beetle</name>
    <dbReference type="NCBI Taxonomy" id="7064"/>
    <lineage>
        <taxon>Eukaryota</taxon>
        <taxon>Metazoa</taxon>
        <taxon>Ecdysozoa</taxon>
        <taxon>Arthropoda</taxon>
        <taxon>Hexapoda</taxon>
        <taxon>Insecta</taxon>
        <taxon>Pterygota</taxon>
        <taxon>Neoptera</taxon>
        <taxon>Endopterygota</taxon>
        <taxon>Coleoptera</taxon>
        <taxon>Polyphaga</taxon>
        <taxon>Scarabaeiformia</taxon>
        <taxon>Scarabaeidae</taxon>
        <taxon>Rutelinae</taxon>
        <taxon>Popillia</taxon>
    </lineage>
</organism>
<keyword evidence="6" id="KW-0807">Transducer</keyword>
<keyword evidence="2 6" id="KW-1003">Cell membrane</keyword>
<comment type="subcellular location">
    <subcellularLocation>
        <location evidence="1 6">Cell membrane</location>
        <topology evidence="1 6">Multi-pass membrane protein</topology>
    </subcellularLocation>
</comment>
<evidence type="ECO:0000256" key="2">
    <source>
        <dbReference type="ARBA" id="ARBA00022475"/>
    </source>
</evidence>
<evidence type="ECO:0000256" key="6">
    <source>
        <dbReference type="RuleBase" id="RU363108"/>
    </source>
</evidence>
<dbReference type="InterPro" id="IPR013604">
    <property type="entry name" value="7TM_chemorcpt"/>
</dbReference>
<dbReference type="AlphaFoldDB" id="A0AAW1JZM5"/>
<keyword evidence="4 6" id="KW-1133">Transmembrane helix</keyword>
<sequence>MEPITAVSVIYINVFSIVSGSFLNAASHVKIWNVLLEVDQELSTHFDGKILVKTRNLFVKLLTVHFQPLFVFIWICYGRITDPKYTSSRFGIFLLENVQRYHIGNLVVLMQHLKFSIKTQFDNINEILKMYLNTDVSPTVLDVIRLRKAYVVLLEQMQNFNRVFGKTIFLFFFMGMISYLMCFSSITVSKTGHKLLQTAYYLSMTIINLFTILWMISIIAVTCGNTTRAAKETGPLCYALCVELKRSNNSELYDELLTFARVASSSNPVVSAAGFFNVDHAMLSHIFTMLISYIIVVLQLYR</sequence>
<dbReference type="EMBL" id="JASPKY010000293">
    <property type="protein sequence ID" value="KAK9710444.1"/>
    <property type="molecule type" value="Genomic_DNA"/>
</dbReference>
<evidence type="ECO:0000313" key="8">
    <source>
        <dbReference type="Proteomes" id="UP001458880"/>
    </source>
</evidence>
<protein>
    <recommendedName>
        <fullName evidence="6">Gustatory receptor</fullName>
    </recommendedName>
</protein>
<evidence type="ECO:0000256" key="5">
    <source>
        <dbReference type="ARBA" id="ARBA00023136"/>
    </source>
</evidence>
<name>A0AAW1JZM5_POPJA</name>
<keyword evidence="6 7" id="KW-0675">Receptor</keyword>
<comment type="function">
    <text evidence="6">Gustatory receptor which mediates acceptance or avoidance behavior, depending on its substrates.</text>
</comment>
<accession>A0AAW1JZM5</accession>
<feature type="transmembrane region" description="Helical" evidence="6">
    <location>
        <begin position="168"/>
        <end position="188"/>
    </location>
</feature>
<gene>
    <name evidence="7" type="ORF">QE152_g26015</name>
</gene>